<dbReference type="RefSeq" id="XP_022308702.1">
    <property type="nucleotide sequence ID" value="XM_022452994.1"/>
</dbReference>
<organism evidence="10 11">
    <name type="scientific">Crassostrea virginica</name>
    <name type="common">Eastern oyster</name>
    <dbReference type="NCBI Taxonomy" id="6565"/>
    <lineage>
        <taxon>Eukaryota</taxon>
        <taxon>Metazoa</taxon>
        <taxon>Spiralia</taxon>
        <taxon>Lophotrochozoa</taxon>
        <taxon>Mollusca</taxon>
        <taxon>Bivalvia</taxon>
        <taxon>Autobranchia</taxon>
        <taxon>Pteriomorphia</taxon>
        <taxon>Ostreida</taxon>
        <taxon>Ostreoidea</taxon>
        <taxon>Ostreidae</taxon>
        <taxon>Crassostrea</taxon>
    </lineage>
</organism>
<evidence type="ECO:0000256" key="5">
    <source>
        <dbReference type="SAM" id="Phobius"/>
    </source>
</evidence>
<evidence type="ECO:0000256" key="1">
    <source>
        <dbReference type="ARBA" id="ARBA00010609"/>
    </source>
</evidence>
<evidence type="ECO:0000256" key="2">
    <source>
        <dbReference type="ARBA" id="ARBA00022723"/>
    </source>
</evidence>
<keyword evidence="4" id="KW-0186">Copper</keyword>
<keyword evidence="5" id="KW-1133">Transmembrane helix</keyword>
<sequence length="800" mass="90423">MSGIINISLFSIVLILSSQYKTVYTGFNHEVKPTCASPDEECSVDLHVSYIMSMVTYNWTTSQGYPVYYRNGSFFRKLSTASGSSSNRTAELFEDPLNDDEMNDLITADGNYKFMYAINKQFPAPTLVFYEGQTVNIRVYNDMANEAVTFHWHGMLQTGTPWMDGASMVSQCPIEPGQMFTYRFVASPQGTHWYHSHHGAMRRSGLAGAFIVLPKEGTQRDDIPQVEQDVVFLAQDWQAAVSDIQLVTEMEWFIVGFSAKDGSTGTMSRTYDGSMSTLEPPNNKALVNGKFKSFSKSDNVNEEAVPLETFNVTNNTYIRFRMIQSGITGEYKISIDQHKLLLVGTDGEDLVAVWVDYLIINPGETYDVIVFANSTAGNYWIRLETTEVLDFFYNPIKPKVSFAQLHYKEAEVALPDSEARKCTQSEPCVMANCHWSQEAISRWMPYTLCQPINEFKSTQQSISDLPVPVPRDLEEFQEVFLNFHLAGITPMTSRPSVNTIHYKSPPVPLQVNPDIANDESVVCNNKNLEQCGEYCQCTHVVKLANQKVTQLVLTAEDGLNMGTAHPIHIHGNRLYVVKYGLGVVNESSGLLQGPNQDIEYSPDYRFANWRNASWSNGNVPDVNLIDPPLKDTIVIPYKGYVVLRVKTENPGFWFMHCHLDTHMSVGMALVLQIGETDDMPHPPSNFPRCLNYPANLEPDSHSKSGSNEQNIEGKSRKDVDAFMQLLEENVTSSYYQDDHSPYDMKINFTWIILMIVIMVFFMFGIILLALMLLSRYCTGAFRSRKGYQEIGRDEQVEFAN</sequence>
<dbReference type="InterPro" id="IPR033138">
    <property type="entry name" value="Cu_oxidase_CS"/>
</dbReference>
<keyword evidence="6" id="KW-0732">Signal</keyword>
<dbReference type="Proteomes" id="UP000694844">
    <property type="component" value="Chromosome 9"/>
</dbReference>
<feature type="chain" id="PRO_5034146190" evidence="6">
    <location>
        <begin position="26"/>
        <end position="800"/>
    </location>
</feature>
<evidence type="ECO:0000259" key="8">
    <source>
        <dbReference type="Pfam" id="PF07731"/>
    </source>
</evidence>
<keyword evidence="10" id="KW-1185">Reference proteome</keyword>
<evidence type="ECO:0000256" key="6">
    <source>
        <dbReference type="SAM" id="SignalP"/>
    </source>
</evidence>
<dbReference type="CDD" id="cd13884">
    <property type="entry name" value="CuRO_2_tcLCC_insect_like"/>
    <property type="match status" value="1"/>
</dbReference>
<evidence type="ECO:0000313" key="11">
    <source>
        <dbReference type="RefSeq" id="XP_022308702.1"/>
    </source>
</evidence>
<dbReference type="Gene3D" id="2.60.40.420">
    <property type="entry name" value="Cupredoxins - blue copper proteins"/>
    <property type="match status" value="3"/>
</dbReference>
<feature type="domain" description="Plastocyanin-like" evidence="9">
    <location>
        <begin position="108"/>
        <end position="216"/>
    </location>
</feature>
<dbReference type="InterPro" id="IPR011706">
    <property type="entry name" value="Cu-oxidase_C"/>
</dbReference>
<dbReference type="InterPro" id="IPR045087">
    <property type="entry name" value="Cu-oxidase_fam"/>
</dbReference>
<feature type="signal peptide" evidence="6">
    <location>
        <begin position="1"/>
        <end position="25"/>
    </location>
</feature>
<feature type="transmembrane region" description="Helical" evidence="5">
    <location>
        <begin position="748"/>
        <end position="773"/>
    </location>
</feature>
<dbReference type="OrthoDB" id="6129694at2759"/>
<dbReference type="SUPFAM" id="SSF49503">
    <property type="entry name" value="Cupredoxins"/>
    <property type="match status" value="3"/>
</dbReference>
<dbReference type="PROSITE" id="PS00080">
    <property type="entry name" value="MULTICOPPER_OXIDASE2"/>
    <property type="match status" value="1"/>
</dbReference>
<dbReference type="InterPro" id="IPR008972">
    <property type="entry name" value="Cupredoxin"/>
</dbReference>
<feature type="domain" description="Plastocyanin-like" evidence="7">
    <location>
        <begin position="276"/>
        <end position="388"/>
    </location>
</feature>
<dbReference type="CDD" id="cd13905">
    <property type="entry name" value="CuRO_3_tcLLC2_insect_like"/>
    <property type="match status" value="1"/>
</dbReference>
<dbReference type="PROSITE" id="PS00079">
    <property type="entry name" value="MULTICOPPER_OXIDASE1"/>
    <property type="match status" value="1"/>
</dbReference>
<accession>A0A8B8BZ82</accession>
<comment type="similarity">
    <text evidence="1">Belongs to the multicopper oxidase family.</text>
</comment>
<evidence type="ECO:0000256" key="3">
    <source>
        <dbReference type="ARBA" id="ARBA00023002"/>
    </source>
</evidence>
<dbReference type="PANTHER" id="PTHR11709:SF394">
    <property type="entry name" value="FI03373P-RELATED"/>
    <property type="match status" value="1"/>
</dbReference>
<evidence type="ECO:0000313" key="10">
    <source>
        <dbReference type="Proteomes" id="UP000694844"/>
    </source>
</evidence>
<name>A0A8B8BZ82_CRAVI</name>
<dbReference type="FunFam" id="2.60.40.420:FF:000045">
    <property type="entry name" value="Laccase 2"/>
    <property type="match status" value="1"/>
</dbReference>
<dbReference type="InterPro" id="IPR002355">
    <property type="entry name" value="Cu_oxidase_Cu_BS"/>
</dbReference>
<dbReference type="InterPro" id="IPR011707">
    <property type="entry name" value="Cu-oxidase-like_N"/>
</dbReference>
<dbReference type="InterPro" id="IPR001117">
    <property type="entry name" value="Cu-oxidase_2nd"/>
</dbReference>
<dbReference type="AlphaFoldDB" id="A0A8B8BZ82"/>
<feature type="domain" description="Plastocyanin-like" evidence="8">
    <location>
        <begin position="524"/>
        <end position="674"/>
    </location>
</feature>
<dbReference type="GO" id="GO:0005886">
    <property type="term" value="C:plasma membrane"/>
    <property type="evidence" value="ECO:0007669"/>
    <property type="project" value="TreeGrafter"/>
</dbReference>
<evidence type="ECO:0000259" key="7">
    <source>
        <dbReference type="Pfam" id="PF00394"/>
    </source>
</evidence>
<dbReference type="GO" id="GO:0006826">
    <property type="term" value="P:iron ion transport"/>
    <property type="evidence" value="ECO:0007669"/>
    <property type="project" value="TreeGrafter"/>
</dbReference>
<dbReference type="Pfam" id="PF00394">
    <property type="entry name" value="Cu-oxidase"/>
    <property type="match status" value="1"/>
</dbReference>
<dbReference type="Pfam" id="PF07732">
    <property type="entry name" value="Cu-oxidase_3"/>
    <property type="match status" value="1"/>
</dbReference>
<keyword evidence="2" id="KW-0479">Metal-binding</keyword>
<dbReference type="CDD" id="cd13858">
    <property type="entry name" value="CuRO_1_tcLCC2_insect_like"/>
    <property type="match status" value="1"/>
</dbReference>
<dbReference type="GeneID" id="111114613"/>
<dbReference type="Pfam" id="PF07731">
    <property type="entry name" value="Cu-oxidase_2"/>
    <property type="match status" value="1"/>
</dbReference>
<keyword evidence="5" id="KW-0812">Transmembrane</keyword>
<dbReference type="PANTHER" id="PTHR11709">
    <property type="entry name" value="MULTI-COPPER OXIDASE"/>
    <property type="match status" value="1"/>
</dbReference>
<dbReference type="GO" id="GO:0005507">
    <property type="term" value="F:copper ion binding"/>
    <property type="evidence" value="ECO:0007669"/>
    <property type="project" value="InterPro"/>
</dbReference>
<proteinExistence type="inferred from homology"/>
<protein>
    <submittedName>
        <fullName evidence="11">Laccase-25-like isoform X1</fullName>
    </submittedName>
</protein>
<gene>
    <name evidence="11" type="primary">LOC111114613</name>
</gene>
<evidence type="ECO:0000259" key="9">
    <source>
        <dbReference type="Pfam" id="PF07732"/>
    </source>
</evidence>
<evidence type="ECO:0000256" key="4">
    <source>
        <dbReference type="ARBA" id="ARBA00023008"/>
    </source>
</evidence>
<dbReference type="KEGG" id="cvn:111114613"/>
<keyword evidence="3" id="KW-0560">Oxidoreductase</keyword>
<dbReference type="GO" id="GO:0016491">
    <property type="term" value="F:oxidoreductase activity"/>
    <property type="evidence" value="ECO:0007669"/>
    <property type="project" value="UniProtKB-KW"/>
</dbReference>
<keyword evidence="5" id="KW-0472">Membrane</keyword>
<reference evidence="11" key="1">
    <citation type="submission" date="2025-08" db="UniProtKB">
        <authorList>
            <consortium name="RefSeq"/>
        </authorList>
    </citation>
    <scope>IDENTIFICATION</scope>
    <source>
        <tissue evidence="11">Whole sample</tissue>
    </source>
</reference>